<dbReference type="OrthoDB" id="3784230at2"/>
<accession>A0A511W5T2</accession>
<evidence type="ECO:0000259" key="1">
    <source>
        <dbReference type="Pfam" id="PF25164"/>
    </source>
</evidence>
<gene>
    <name evidence="2" type="ORF">AHA02nite_11790</name>
</gene>
<dbReference type="Proteomes" id="UP000321440">
    <property type="component" value="Unassembled WGS sequence"/>
</dbReference>
<proteinExistence type="predicted"/>
<organism evidence="2 3">
    <name type="scientific">Alkalibacillus haloalkaliphilus</name>
    <dbReference type="NCBI Taxonomy" id="94136"/>
    <lineage>
        <taxon>Bacteria</taxon>
        <taxon>Bacillati</taxon>
        <taxon>Bacillota</taxon>
        <taxon>Bacilli</taxon>
        <taxon>Bacillales</taxon>
        <taxon>Bacillaceae</taxon>
        <taxon>Alkalibacillus</taxon>
    </lineage>
</organism>
<name>A0A511W5T2_9BACI</name>
<comment type="caution">
    <text evidence="2">The sequence shown here is derived from an EMBL/GenBank/DDBJ whole genome shotgun (WGS) entry which is preliminary data.</text>
</comment>
<dbReference type="RefSeq" id="WP_146815299.1">
    <property type="nucleotide sequence ID" value="NZ_BJYA01000004.1"/>
</dbReference>
<feature type="domain" description="Competence protein CoiA-like N-terminal" evidence="1">
    <location>
        <begin position="29"/>
        <end position="57"/>
    </location>
</feature>
<sequence>MDVKLPFGLRNDRLVYIDDVKRGLACGCVCPSCKQPLIAKKGPKTVHHFSHSNENCNNAFETALHIAAKDILNQNRKIIIPKVRWRIEGTNNYWTLTEEKELNFDEVILESYQDGVIPDVFVVINGKKLMIEITVTHETSQLKIEKVRRKGVSILEIDLKEYKRNFIKEKLDDDIINNPSNKKWMLNMELEKIETLSKNRNVVQYLNCYYNNNYYEQDPSSNFGPRCPKENGDRISYEKCSECEFCMGILLEEKFIKCSYKSRIKSYKDLKNYARNPSAYLDKIEREEQLKLELIDEMIEIHKDLRLYINSKELNKKSFNDIKQLHKSTLDHHYKRNQLTLF</sequence>
<dbReference type="Pfam" id="PF25164">
    <property type="entry name" value="CoiA_N"/>
    <property type="match status" value="1"/>
</dbReference>
<evidence type="ECO:0000313" key="2">
    <source>
        <dbReference type="EMBL" id="GEN45403.1"/>
    </source>
</evidence>
<protein>
    <recommendedName>
        <fullName evidence="1">Competence protein CoiA-like N-terminal domain-containing protein</fullName>
    </recommendedName>
</protein>
<dbReference type="EMBL" id="BJYA01000004">
    <property type="protein sequence ID" value="GEN45403.1"/>
    <property type="molecule type" value="Genomic_DNA"/>
</dbReference>
<dbReference type="InterPro" id="IPR057253">
    <property type="entry name" value="CoiA-like_N"/>
</dbReference>
<dbReference type="AlphaFoldDB" id="A0A511W5T2"/>
<evidence type="ECO:0000313" key="3">
    <source>
        <dbReference type="Proteomes" id="UP000321440"/>
    </source>
</evidence>
<reference evidence="2 3" key="1">
    <citation type="submission" date="2019-07" db="EMBL/GenBank/DDBJ databases">
        <title>Whole genome shotgun sequence of Alkalibacillus haloalkaliphilus NBRC 103110.</title>
        <authorList>
            <person name="Hosoyama A."/>
            <person name="Uohara A."/>
            <person name="Ohji S."/>
            <person name="Ichikawa N."/>
        </authorList>
    </citation>
    <scope>NUCLEOTIDE SEQUENCE [LARGE SCALE GENOMIC DNA]</scope>
    <source>
        <strain evidence="2 3">NBRC 103110</strain>
    </source>
</reference>
<keyword evidence="3" id="KW-1185">Reference proteome</keyword>